<dbReference type="Pfam" id="PF12358">
    <property type="entry name" value="DUF3644"/>
    <property type="match status" value="1"/>
</dbReference>
<proteinExistence type="predicted"/>
<evidence type="ECO:0000313" key="2">
    <source>
        <dbReference type="EMBL" id="SDX66643.1"/>
    </source>
</evidence>
<reference evidence="3" key="1">
    <citation type="submission" date="2016-10" db="EMBL/GenBank/DDBJ databases">
        <authorList>
            <person name="Varghese N."/>
            <person name="Submissions S."/>
        </authorList>
    </citation>
    <scope>NUCLEOTIDE SEQUENCE [LARGE SCALE GENOMIC DNA]</scope>
    <source>
        <strain evidence="3">CGMCC 1.8975</strain>
    </source>
</reference>
<dbReference type="EMBL" id="FNOV01000002">
    <property type="protein sequence ID" value="SDX66643.1"/>
    <property type="molecule type" value="Genomic_DNA"/>
</dbReference>
<dbReference type="Proteomes" id="UP000199249">
    <property type="component" value="Unassembled WGS sequence"/>
</dbReference>
<gene>
    <name evidence="2" type="ORF">SAMN04488069_102388</name>
</gene>
<dbReference type="OrthoDB" id="5901690at2"/>
<accession>A0A1H3DJH1</accession>
<sequence length="283" mass="32681">MLPKSPLFISSIELLAHSTELFRTDDDKKYKFIILHLANAVELILKDKLVASGITIYINNTNRTIGIWDCMKELGKMNIQIPERAFLELLIDDRNSIQHRFGFPNKEAVYYYLSGIISFFKRFLKDEFAIELKEELAVYLDIAQLEFLGLEGSEILQLDKLKKFSIDLAIIQAFGFLQNEFDSLSRKGYKTSTSKFVTPRSHFFERFLEILIDNNFVSGITKLDILNLREVRNQLAHAHFDTAQTDSTSKLNNAYKTALELVKGLEKSQNGGFFDTYDWDSLF</sequence>
<evidence type="ECO:0000259" key="1">
    <source>
        <dbReference type="Pfam" id="PF12358"/>
    </source>
</evidence>
<feature type="domain" description="DUF3644" evidence="1">
    <location>
        <begin position="30"/>
        <end position="141"/>
    </location>
</feature>
<keyword evidence="3" id="KW-1185">Reference proteome</keyword>
<name>A0A1H3DJH1_9BACT</name>
<protein>
    <recommendedName>
        <fullName evidence="1">DUF3644 domain-containing protein</fullName>
    </recommendedName>
</protein>
<dbReference type="RefSeq" id="WP_092738230.1">
    <property type="nucleotide sequence ID" value="NZ_FNOV01000002.1"/>
</dbReference>
<organism evidence="2 3">
    <name type="scientific">Hymenobacter psychrophilus</name>
    <dbReference type="NCBI Taxonomy" id="651662"/>
    <lineage>
        <taxon>Bacteria</taxon>
        <taxon>Pseudomonadati</taxon>
        <taxon>Bacteroidota</taxon>
        <taxon>Cytophagia</taxon>
        <taxon>Cytophagales</taxon>
        <taxon>Hymenobacteraceae</taxon>
        <taxon>Hymenobacter</taxon>
    </lineage>
</organism>
<dbReference type="AlphaFoldDB" id="A0A1H3DJH1"/>
<evidence type="ECO:0000313" key="3">
    <source>
        <dbReference type="Proteomes" id="UP000199249"/>
    </source>
</evidence>
<dbReference type="InterPro" id="IPR022104">
    <property type="entry name" value="DUF3644"/>
</dbReference>